<protein>
    <submittedName>
        <fullName evidence="6">D-ribose-binding periplasmic protein</fullName>
    </submittedName>
</protein>
<dbReference type="eggNOG" id="COG1879">
    <property type="taxonomic scope" value="Bacteria"/>
</dbReference>
<evidence type="ECO:0000256" key="2">
    <source>
        <dbReference type="ARBA" id="ARBA00007639"/>
    </source>
</evidence>
<dbReference type="STRING" id="573370.DMR_41560"/>
<dbReference type="HOGENOM" id="CLU_786995_0_0_7"/>
<dbReference type="PANTHER" id="PTHR46847">
    <property type="entry name" value="D-ALLOSE-BINDING PERIPLASMIC PROTEIN-RELATED"/>
    <property type="match status" value="1"/>
</dbReference>
<dbReference type="PANTHER" id="PTHR46847:SF1">
    <property type="entry name" value="D-ALLOSE-BINDING PERIPLASMIC PROTEIN-RELATED"/>
    <property type="match status" value="1"/>
</dbReference>
<name>C4XPU7_SOLM1</name>
<evidence type="ECO:0000256" key="4">
    <source>
        <dbReference type="SAM" id="SignalP"/>
    </source>
</evidence>
<evidence type="ECO:0000256" key="3">
    <source>
        <dbReference type="ARBA" id="ARBA00022729"/>
    </source>
</evidence>
<dbReference type="EMBL" id="AP010904">
    <property type="protein sequence ID" value="BAH77647.1"/>
    <property type="molecule type" value="Genomic_DNA"/>
</dbReference>
<keyword evidence="3 4" id="KW-0732">Signal</keyword>
<dbReference type="AlphaFoldDB" id="C4XPU7"/>
<proteinExistence type="inferred from homology"/>
<dbReference type="OrthoDB" id="250606at2"/>
<dbReference type="SUPFAM" id="SSF53822">
    <property type="entry name" value="Periplasmic binding protein-like I"/>
    <property type="match status" value="1"/>
</dbReference>
<organism evidence="6 7">
    <name type="scientific">Solidesulfovibrio magneticus (strain ATCC 700980 / DSM 13731 / RS-1)</name>
    <name type="common">Desulfovibrio magneticus</name>
    <dbReference type="NCBI Taxonomy" id="573370"/>
    <lineage>
        <taxon>Bacteria</taxon>
        <taxon>Pseudomonadati</taxon>
        <taxon>Thermodesulfobacteriota</taxon>
        <taxon>Desulfovibrionia</taxon>
        <taxon>Desulfovibrionales</taxon>
        <taxon>Desulfovibrionaceae</taxon>
        <taxon>Solidesulfovibrio</taxon>
    </lineage>
</organism>
<dbReference type="Pfam" id="PF13407">
    <property type="entry name" value="Peripla_BP_4"/>
    <property type="match status" value="1"/>
</dbReference>
<dbReference type="Gene3D" id="3.40.50.2300">
    <property type="match status" value="2"/>
</dbReference>
<dbReference type="CDD" id="cd01536">
    <property type="entry name" value="PBP1_ABC_sugar_binding-like"/>
    <property type="match status" value="1"/>
</dbReference>
<comment type="similarity">
    <text evidence="2">Belongs to the bacterial solute-binding protein 2 family.</text>
</comment>
<dbReference type="GO" id="GO:0030313">
    <property type="term" value="C:cell envelope"/>
    <property type="evidence" value="ECO:0007669"/>
    <property type="project" value="UniProtKB-SubCell"/>
</dbReference>
<dbReference type="KEGG" id="dma:DMR_41560"/>
<feature type="chain" id="PRO_5002946043" evidence="4">
    <location>
        <begin position="19"/>
        <end position="345"/>
    </location>
</feature>
<dbReference type="InterPro" id="IPR028082">
    <property type="entry name" value="Peripla_BP_I"/>
</dbReference>
<gene>
    <name evidence="6" type="ordered locus">DMR_41560</name>
</gene>
<evidence type="ECO:0000259" key="5">
    <source>
        <dbReference type="Pfam" id="PF13407"/>
    </source>
</evidence>
<evidence type="ECO:0000313" key="6">
    <source>
        <dbReference type="EMBL" id="BAH77647.1"/>
    </source>
</evidence>
<dbReference type="Proteomes" id="UP000009071">
    <property type="component" value="Chromosome"/>
</dbReference>
<evidence type="ECO:0000313" key="7">
    <source>
        <dbReference type="Proteomes" id="UP000009071"/>
    </source>
</evidence>
<dbReference type="RefSeq" id="WP_015862772.1">
    <property type="nucleotide sequence ID" value="NC_012796.1"/>
</dbReference>
<dbReference type="InterPro" id="IPR025997">
    <property type="entry name" value="SBP_2_dom"/>
</dbReference>
<evidence type="ECO:0000256" key="1">
    <source>
        <dbReference type="ARBA" id="ARBA00004196"/>
    </source>
</evidence>
<comment type="subcellular location">
    <subcellularLocation>
        <location evidence="1">Cell envelope</location>
    </subcellularLocation>
</comment>
<feature type="domain" description="Periplasmic binding protein" evidence="5">
    <location>
        <begin position="24"/>
        <end position="293"/>
    </location>
</feature>
<accession>C4XPU7</accession>
<dbReference type="GO" id="GO:0030246">
    <property type="term" value="F:carbohydrate binding"/>
    <property type="evidence" value="ECO:0007669"/>
    <property type="project" value="UniProtKB-ARBA"/>
</dbReference>
<keyword evidence="7" id="KW-1185">Reference proteome</keyword>
<feature type="signal peptide" evidence="4">
    <location>
        <begin position="1"/>
        <end position="18"/>
    </location>
</feature>
<reference evidence="6 7" key="1">
    <citation type="journal article" date="2009" name="Genome Res.">
        <title>Whole genome sequence of Desulfovibrio magneticus strain RS-1 revealed common gene clusters in magnetotactic bacteria.</title>
        <authorList>
            <person name="Nakazawa H."/>
            <person name="Arakaki A."/>
            <person name="Narita-Yamada S."/>
            <person name="Yashiro I."/>
            <person name="Jinno K."/>
            <person name="Aoki N."/>
            <person name="Tsuruyama A."/>
            <person name="Okamura Y."/>
            <person name="Tanikawa S."/>
            <person name="Fujita N."/>
            <person name="Takeyama H."/>
            <person name="Matsunaga T."/>
        </authorList>
    </citation>
    <scope>NUCLEOTIDE SEQUENCE [LARGE SCALE GENOMIC DNA]</scope>
    <source>
        <strain evidence="7">ATCC 700980 / DSM 13731 / RS-1</strain>
    </source>
</reference>
<sequence>MRFFCAAILCLAALPAMAENFNVGVLFWSMNIPGQVAMRHGLEAEAARINAQAKREGKPGVVLTVQVAGDGETGIENQIRQMRELIGQQVDIIIVQPTDNAALSRPLKEANNVGIPVVAYDQYISGGTLAAYRTSDNFQAGFLDGEYIASLVQPDREIRLVLVEYPHVSSTVERVNGFLDALRQSKRSYKVLKTYSAVEAVGGRKAAKEILKDFPAKGSIDVIFTVNDGGGLAVVEGLKAAGRDEISVASVDGDPASVENIRVGRLTVIDSAQFCGPLGAAAMSAAYALLTGESTPYHALVPVFPVTRETLALYPGWLGPIPESYSKPWPSGTPTWSGSLKVVKP</sequence>